<proteinExistence type="inferred from homology"/>
<dbReference type="EMBL" id="JABFTS010000001">
    <property type="protein sequence ID" value="MCE8050352.1"/>
    <property type="molecule type" value="Genomic_DNA"/>
</dbReference>
<dbReference type="InterPro" id="IPR006091">
    <property type="entry name" value="Acyl-CoA_Oxase/DH_mid-dom"/>
</dbReference>
<dbReference type="SUPFAM" id="SSF47203">
    <property type="entry name" value="Acyl-CoA dehydrogenase C-terminal domain-like"/>
    <property type="match status" value="1"/>
</dbReference>
<evidence type="ECO:0000313" key="10">
    <source>
        <dbReference type="Proteomes" id="UP001320178"/>
    </source>
</evidence>
<feature type="domain" description="Acyl-CoA dehydrogenase/oxidase N-terminal" evidence="8">
    <location>
        <begin position="32"/>
        <end position="116"/>
    </location>
</feature>
<name>A0AAW4YQ32_9GAMM</name>
<dbReference type="Gene3D" id="1.10.540.10">
    <property type="entry name" value="Acyl-CoA dehydrogenase/oxidase, N-terminal domain"/>
    <property type="match status" value="1"/>
</dbReference>
<dbReference type="AlphaFoldDB" id="A0AAW4YQ32"/>
<dbReference type="Gene3D" id="2.40.110.10">
    <property type="entry name" value="Butyryl-CoA Dehydrogenase, subunit A, domain 2"/>
    <property type="match status" value="1"/>
</dbReference>
<dbReference type="GO" id="GO:0050660">
    <property type="term" value="F:flavin adenine dinucleotide binding"/>
    <property type="evidence" value="ECO:0007669"/>
    <property type="project" value="InterPro"/>
</dbReference>
<dbReference type="Gene3D" id="1.20.140.10">
    <property type="entry name" value="Butyryl-CoA Dehydrogenase, subunit A, domain 3"/>
    <property type="match status" value="1"/>
</dbReference>
<dbReference type="PANTHER" id="PTHR43884:SF12">
    <property type="entry name" value="ISOVALERYL-COA DEHYDROGENASE, MITOCHONDRIAL-RELATED"/>
    <property type="match status" value="1"/>
</dbReference>
<dbReference type="RefSeq" id="WP_234238632.1">
    <property type="nucleotide sequence ID" value="NZ_JABFTS010000001.1"/>
</dbReference>
<keyword evidence="4 5" id="KW-0274">FAD</keyword>
<dbReference type="GO" id="GO:0003995">
    <property type="term" value="F:acyl-CoA dehydrogenase activity"/>
    <property type="evidence" value="ECO:0007669"/>
    <property type="project" value="InterPro"/>
</dbReference>
<dbReference type="Pfam" id="PF02771">
    <property type="entry name" value="Acyl-CoA_dh_N"/>
    <property type="match status" value="1"/>
</dbReference>
<comment type="similarity">
    <text evidence="2 5">Belongs to the acyl-CoA dehydrogenase family.</text>
</comment>
<dbReference type="PANTHER" id="PTHR43884">
    <property type="entry name" value="ACYL-COA DEHYDROGENASE"/>
    <property type="match status" value="1"/>
</dbReference>
<dbReference type="PROSITE" id="PS00072">
    <property type="entry name" value="ACYL_COA_DH_1"/>
    <property type="match status" value="1"/>
</dbReference>
<evidence type="ECO:0000256" key="1">
    <source>
        <dbReference type="ARBA" id="ARBA00001974"/>
    </source>
</evidence>
<keyword evidence="3 5" id="KW-0285">Flavoprotein</keyword>
<dbReference type="Proteomes" id="UP001320178">
    <property type="component" value="Unassembled WGS sequence"/>
</dbReference>
<dbReference type="InterPro" id="IPR009100">
    <property type="entry name" value="AcylCoA_DH/oxidase_NM_dom_sf"/>
</dbReference>
<feature type="domain" description="Acyl-CoA oxidase/dehydrogenase middle" evidence="7">
    <location>
        <begin position="120"/>
        <end position="213"/>
    </location>
</feature>
<dbReference type="CDD" id="cd00567">
    <property type="entry name" value="ACAD"/>
    <property type="match status" value="1"/>
</dbReference>
<evidence type="ECO:0000259" key="8">
    <source>
        <dbReference type="Pfam" id="PF02771"/>
    </source>
</evidence>
<feature type="domain" description="Acyl-CoA dehydrogenase/oxidase C-terminal" evidence="6">
    <location>
        <begin position="231"/>
        <end position="376"/>
    </location>
</feature>
<evidence type="ECO:0000313" key="9">
    <source>
        <dbReference type="EMBL" id="MCE8050352.1"/>
    </source>
</evidence>
<evidence type="ECO:0000259" key="7">
    <source>
        <dbReference type="Pfam" id="PF02770"/>
    </source>
</evidence>
<reference evidence="9" key="2">
    <citation type="journal article" date="2021" name="Front. Microbiol.">
        <title>Aerobic Denitrification and Heterotrophic Sulfur Oxidation in the Genus Halomonas Revealed by Six Novel Species Characterizations and Genome-Based Analysis.</title>
        <authorList>
            <person name="Wang L."/>
            <person name="Shao Z."/>
        </authorList>
    </citation>
    <scope>NUCLEOTIDE SEQUENCE</scope>
    <source>
        <strain evidence="9">MCCC 1A05776</strain>
    </source>
</reference>
<dbReference type="Pfam" id="PF02770">
    <property type="entry name" value="Acyl-CoA_dh_M"/>
    <property type="match status" value="1"/>
</dbReference>
<evidence type="ECO:0000256" key="5">
    <source>
        <dbReference type="RuleBase" id="RU362125"/>
    </source>
</evidence>
<comment type="cofactor">
    <cofactor evidence="1 5">
        <name>FAD</name>
        <dbReference type="ChEBI" id="CHEBI:57692"/>
    </cofactor>
</comment>
<protein>
    <submittedName>
        <fullName evidence="9">Acyl-CoA dehydrogenase</fullName>
    </submittedName>
</protein>
<evidence type="ECO:0000256" key="3">
    <source>
        <dbReference type="ARBA" id="ARBA00022630"/>
    </source>
</evidence>
<dbReference type="InterPro" id="IPR013786">
    <property type="entry name" value="AcylCoA_DH/ox_N"/>
</dbReference>
<dbReference type="InterPro" id="IPR006089">
    <property type="entry name" value="Acyl-CoA_DH_CS"/>
</dbReference>
<dbReference type="Pfam" id="PF00441">
    <property type="entry name" value="Acyl-CoA_dh_1"/>
    <property type="match status" value="1"/>
</dbReference>
<dbReference type="InterPro" id="IPR046373">
    <property type="entry name" value="Acyl-CoA_Oxase/DH_mid-dom_sf"/>
</dbReference>
<evidence type="ECO:0000256" key="2">
    <source>
        <dbReference type="ARBA" id="ARBA00009347"/>
    </source>
</evidence>
<evidence type="ECO:0000256" key="4">
    <source>
        <dbReference type="ARBA" id="ARBA00022827"/>
    </source>
</evidence>
<evidence type="ECO:0000259" key="6">
    <source>
        <dbReference type="Pfam" id="PF00441"/>
    </source>
</evidence>
<dbReference type="InterPro" id="IPR036250">
    <property type="entry name" value="AcylCo_DH-like_C"/>
</dbReference>
<sequence length="378" mass="40281">MSDTLELSQRAITATETILQKYGVDGEKAGAGFIAEVLETLAANELLTFGFSDPLQTGPQPGDMEKACTVIRLLAERSGTLATIYMVAGLLGPLCLSYAGTVAQKKALLPRVAAGELQLAFALTEPGAGSDAAGITTQATRWDDHYVVRGEKIYITGAATADLILTVARTTEGGAKSYGILLVPGGAEGLSVEPLSKLSGNAYPSCRVMFEEVLVSESGVLGGEAGVNSAWPQLRKTGTLERLIVAAMACGFADAATNRALQFVQERHQFGQPLRDFQAIQHTVVEMSTLATGMRLFLEDAIRQHAEGHDATQAISMAKYFCSDQLQKVVAMAARVMGGRAYFDFEPVSRLYREAPFCLYAGGTIEVQKMLIARSLGI</sequence>
<reference evidence="9" key="1">
    <citation type="submission" date="2020-05" db="EMBL/GenBank/DDBJ databases">
        <authorList>
            <person name="Wang L."/>
            <person name="Shao Z."/>
        </authorList>
    </citation>
    <scope>NUCLEOTIDE SEQUENCE</scope>
    <source>
        <strain evidence="9">MCCC 1A05776</strain>
    </source>
</reference>
<accession>A0AAW4YQ32</accession>
<organism evidence="9 10">
    <name type="scientific">Billgrantia desiderata</name>
    <dbReference type="NCBI Taxonomy" id="52021"/>
    <lineage>
        <taxon>Bacteria</taxon>
        <taxon>Pseudomonadati</taxon>
        <taxon>Pseudomonadota</taxon>
        <taxon>Gammaproteobacteria</taxon>
        <taxon>Oceanospirillales</taxon>
        <taxon>Halomonadaceae</taxon>
        <taxon>Billgrantia</taxon>
    </lineage>
</organism>
<comment type="caution">
    <text evidence="9">The sequence shown here is derived from an EMBL/GenBank/DDBJ whole genome shotgun (WGS) entry which is preliminary data.</text>
</comment>
<dbReference type="SUPFAM" id="SSF56645">
    <property type="entry name" value="Acyl-CoA dehydrogenase NM domain-like"/>
    <property type="match status" value="1"/>
</dbReference>
<gene>
    <name evidence="9" type="ORF">HOP61_03475</name>
</gene>
<keyword evidence="5" id="KW-0560">Oxidoreductase</keyword>
<dbReference type="InterPro" id="IPR037069">
    <property type="entry name" value="AcylCoA_DH/ox_N_sf"/>
</dbReference>
<dbReference type="InterPro" id="IPR009075">
    <property type="entry name" value="AcylCo_DH/oxidase_C"/>
</dbReference>